<evidence type="ECO:0000256" key="1">
    <source>
        <dbReference type="ARBA" id="ARBA00022737"/>
    </source>
</evidence>
<dbReference type="PROSITE" id="PS50005">
    <property type="entry name" value="TPR"/>
    <property type="match status" value="3"/>
</dbReference>
<dbReference type="Gene3D" id="1.25.40.10">
    <property type="entry name" value="Tetratricopeptide repeat domain"/>
    <property type="match status" value="3"/>
</dbReference>
<feature type="repeat" description="TPR" evidence="3">
    <location>
        <begin position="342"/>
        <end position="375"/>
    </location>
</feature>
<dbReference type="InterPro" id="IPR019734">
    <property type="entry name" value="TPR_rpt"/>
</dbReference>
<accession>A0A4Q7YSK0</accession>
<keyword evidence="2 3" id="KW-0802">TPR repeat</keyword>
<comment type="caution">
    <text evidence="6">The sequence shown here is derived from an EMBL/GenBank/DDBJ whole genome shotgun (WGS) entry which is preliminary data.</text>
</comment>
<name>A0A4Q7YSK0_9BACT</name>
<dbReference type="InterPro" id="IPR051012">
    <property type="entry name" value="CellSynth/LPSAsmb/PSIAsmb"/>
</dbReference>
<evidence type="ECO:0000313" key="6">
    <source>
        <dbReference type="EMBL" id="RZU39923.1"/>
    </source>
</evidence>
<keyword evidence="7" id="KW-1185">Reference proteome</keyword>
<protein>
    <submittedName>
        <fullName evidence="6">Tetratricopeptide repeat protein</fullName>
    </submittedName>
</protein>
<evidence type="ECO:0000259" key="5">
    <source>
        <dbReference type="Pfam" id="PF03704"/>
    </source>
</evidence>
<dbReference type="PANTHER" id="PTHR45586:SF1">
    <property type="entry name" value="LIPOPOLYSACCHARIDE ASSEMBLY PROTEIN B"/>
    <property type="match status" value="1"/>
</dbReference>
<feature type="domain" description="Bacterial transcriptional activator" evidence="5">
    <location>
        <begin position="346"/>
        <end position="408"/>
    </location>
</feature>
<dbReference type="Proteomes" id="UP000292958">
    <property type="component" value="Unassembled WGS sequence"/>
</dbReference>
<dbReference type="AlphaFoldDB" id="A0A4Q7YSK0"/>
<dbReference type="InterPro" id="IPR005158">
    <property type="entry name" value="BTAD"/>
</dbReference>
<evidence type="ECO:0000256" key="3">
    <source>
        <dbReference type="PROSITE-ProRule" id="PRU00339"/>
    </source>
</evidence>
<dbReference type="RefSeq" id="WP_130418068.1">
    <property type="nucleotide sequence ID" value="NZ_SHKW01000001.1"/>
</dbReference>
<reference evidence="6 7" key="1">
    <citation type="submission" date="2019-02" db="EMBL/GenBank/DDBJ databases">
        <title>Genomic Encyclopedia of Archaeal and Bacterial Type Strains, Phase II (KMG-II): from individual species to whole genera.</title>
        <authorList>
            <person name="Goeker M."/>
        </authorList>
    </citation>
    <scope>NUCLEOTIDE SEQUENCE [LARGE SCALE GENOMIC DNA]</scope>
    <source>
        <strain evidence="6 7">DSM 18101</strain>
    </source>
</reference>
<sequence length="423" mass="46763">MAPVVQFLQLFVLTISLSGALLGQSANQSPLSSDVETRRLQDQLAKQRQAISQGDPSQVIASSQTLTELAFEDLSKVHSDLKQVQRPSATAKQLAARERELRKILGSAFDDWGTAEARQRRYREALGHFQDAERWYPSTPGVMRNLGTAAFRLEEYGESVRALSAAIAANPSDQSSRLMLAMSQFSLEQFAEASKNFTLVSEAVLEDPRATYAWAYSLIRTNQPQQGNTLAGILEGTDLSPDVRLLVCKLYTASENYEQALKCLRTLEASAESAEVQYQIGATLIRMNRPADAIADLKAALKIDPRDADSQYDLAFALLQTSQKEEGIAQLRSLVAANPNYPQAQYQLGKVLLESGQTAEAIPYLEAAATLGPKDDFVHYQLQVAYRRSGRVEDADRELKKYKQLKASARDKAADRLNQNSKP</sequence>
<dbReference type="OrthoDB" id="105579at2"/>
<dbReference type="Pfam" id="PF03704">
    <property type="entry name" value="BTAD"/>
    <property type="match status" value="1"/>
</dbReference>
<evidence type="ECO:0000313" key="7">
    <source>
        <dbReference type="Proteomes" id="UP000292958"/>
    </source>
</evidence>
<dbReference type="EMBL" id="SHKW01000001">
    <property type="protein sequence ID" value="RZU39923.1"/>
    <property type="molecule type" value="Genomic_DNA"/>
</dbReference>
<keyword evidence="1" id="KW-0677">Repeat</keyword>
<dbReference type="SUPFAM" id="SSF48452">
    <property type="entry name" value="TPR-like"/>
    <property type="match status" value="1"/>
</dbReference>
<evidence type="ECO:0000256" key="4">
    <source>
        <dbReference type="SAM" id="MobiDB-lite"/>
    </source>
</evidence>
<feature type="repeat" description="TPR" evidence="3">
    <location>
        <begin position="140"/>
        <end position="173"/>
    </location>
</feature>
<feature type="region of interest" description="Disordered" evidence="4">
    <location>
        <begin position="403"/>
        <end position="423"/>
    </location>
</feature>
<feature type="repeat" description="TPR" evidence="3">
    <location>
        <begin position="274"/>
        <end position="307"/>
    </location>
</feature>
<dbReference type="PANTHER" id="PTHR45586">
    <property type="entry name" value="TPR REPEAT-CONTAINING PROTEIN PA4667"/>
    <property type="match status" value="1"/>
</dbReference>
<evidence type="ECO:0000256" key="2">
    <source>
        <dbReference type="ARBA" id="ARBA00022803"/>
    </source>
</evidence>
<gene>
    <name evidence="6" type="ORF">BDD14_1328</name>
</gene>
<dbReference type="Pfam" id="PF13432">
    <property type="entry name" value="TPR_16"/>
    <property type="match status" value="1"/>
</dbReference>
<dbReference type="InterPro" id="IPR011990">
    <property type="entry name" value="TPR-like_helical_dom_sf"/>
</dbReference>
<dbReference type="Pfam" id="PF14559">
    <property type="entry name" value="TPR_19"/>
    <property type="match status" value="1"/>
</dbReference>
<organism evidence="6 7">
    <name type="scientific">Edaphobacter modestus</name>
    <dbReference type="NCBI Taxonomy" id="388466"/>
    <lineage>
        <taxon>Bacteria</taxon>
        <taxon>Pseudomonadati</taxon>
        <taxon>Acidobacteriota</taxon>
        <taxon>Terriglobia</taxon>
        <taxon>Terriglobales</taxon>
        <taxon>Acidobacteriaceae</taxon>
        <taxon>Edaphobacter</taxon>
    </lineage>
</organism>
<proteinExistence type="predicted"/>
<dbReference type="SMART" id="SM00028">
    <property type="entry name" value="TPR"/>
    <property type="match status" value="4"/>
</dbReference>